<dbReference type="InterPro" id="IPR000608">
    <property type="entry name" value="UBC"/>
</dbReference>
<evidence type="ECO:0000256" key="3">
    <source>
        <dbReference type="SAM" id="MobiDB-lite"/>
    </source>
</evidence>
<dbReference type="Pfam" id="PF00179">
    <property type="entry name" value="UQ_con"/>
    <property type="match status" value="1"/>
</dbReference>
<evidence type="ECO:0000256" key="2">
    <source>
        <dbReference type="SAM" id="Coils"/>
    </source>
</evidence>
<keyword evidence="2" id="KW-0175">Coiled coil</keyword>
<dbReference type="PANTHER" id="PTHR24068">
    <property type="entry name" value="UBIQUITIN-CONJUGATING ENZYME E2"/>
    <property type="match status" value="1"/>
</dbReference>
<keyword evidence="1" id="KW-0833">Ubl conjugation pathway</keyword>
<feature type="coiled-coil region" evidence="2">
    <location>
        <begin position="433"/>
        <end position="473"/>
    </location>
</feature>
<dbReference type="SUPFAM" id="SSF54495">
    <property type="entry name" value="UBC-like"/>
    <property type="match status" value="1"/>
</dbReference>
<accession>A0AAX6MVM0</accession>
<evidence type="ECO:0000313" key="6">
    <source>
        <dbReference type="Proteomes" id="UP001369815"/>
    </source>
</evidence>
<dbReference type="EMBL" id="JBANMG010000002">
    <property type="protein sequence ID" value="KAK6956688.1"/>
    <property type="molecule type" value="Genomic_DNA"/>
</dbReference>
<dbReference type="AlphaFoldDB" id="A0AAX6MVM0"/>
<reference evidence="5 6" key="1">
    <citation type="journal article" date="2024" name="Front Chem Biol">
        <title>Unveiling the potential of Daldinia eschscholtzii MFLUCC 19-0629 through bioactivity and bioinformatics studies for enhanced sustainable agriculture production.</title>
        <authorList>
            <person name="Brooks S."/>
            <person name="Weaver J.A."/>
            <person name="Klomchit A."/>
            <person name="Alharthi S.A."/>
            <person name="Onlamun T."/>
            <person name="Nurani R."/>
            <person name="Vong T.K."/>
            <person name="Alberti F."/>
            <person name="Greco C."/>
        </authorList>
    </citation>
    <scope>NUCLEOTIDE SEQUENCE [LARGE SCALE GENOMIC DNA]</scope>
    <source>
        <strain evidence="5">MFLUCC 19-0629</strain>
    </source>
</reference>
<protein>
    <recommendedName>
        <fullName evidence="4">UBC core domain-containing protein</fullName>
    </recommendedName>
</protein>
<dbReference type="FunFam" id="3.10.110.10:FF:000026">
    <property type="entry name" value="Ubiquitin-conjugating enzyme E2 variant"/>
    <property type="match status" value="1"/>
</dbReference>
<sequence>MGAKVPRNFRLLEELEKGEKGLGADNPEDLLMSDWNGTILGPPHSVHENRIYSVKMHCGDQYPDKPPTIQFVSQVNLPCVNQKNGMVDPNQLPCLAHWKRENTMETILIELRRYMASGPCKKLPQPPEGSVYSGFALYRALLRQAPLIPLPDDLAVSRGPVHPIKHLIRRSFRRNTSITSPRLIFPALKAGYQILGLLKSATSSSVESPNADHSSIISFLRERLEERNRSIAAKAAHAPYSRTPPKPSTRPRPDAEPLLVNVTPAPTPQNPNPRLVFDIPSRPRPASELGGSGRRRVPHIDLASDTPFLRIKKPQPAYLSHILRNRIKKRVQRLELVQAFHEVEIPAAELEDDWEKMMATMLWKQGRSAQEREIRKGGKRHNDDTHSNMELAEAEAIQGEYQRNETFRNTIYHEGIMYTQEMLNREREEQVARADAMRRLIKEEEKLAKQEKAERAANRRKVWEAKMQELHGEMWRQLFPDLDKTDSSST</sequence>
<gene>
    <name evidence="5" type="ORF">Daesc_001967</name>
</gene>
<dbReference type="PROSITE" id="PS50127">
    <property type="entry name" value="UBC_2"/>
    <property type="match status" value="1"/>
</dbReference>
<proteinExistence type="predicted"/>
<name>A0AAX6MVM0_9PEZI</name>
<organism evidence="5 6">
    <name type="scientific">Daldinia eschscholtzii</name>
    <dbReference type="NCBI Taxonomy" id="292717"/>
    <lineage>
        <taxon>Eukaryota</taxon>
        <taxon>Fungi</taxon>
        <taxon>Dikarya</taxon>
        <taxon>Ascomycota</taxon>
        <taxon>Pezizomycotina</taxon>
        <taxon>Sordariomycetes</taxon>
        <taxon>Xylariomycetidae</taxon>
        <taxon>Xylariales</taxon>
        <taxon>Hypoxylaceae</taxon>
        <taxon>Daldinia</taxon>
    </lineage>
</organism>
<feature type="domain" description="UBC core" evidence="4">
    <location>
        <begin position="6"/>
        <end position="154"/>
    </location>
</feature>
<dbReference type="GO" id="GO:0006301">
    <property type="term" value="P:DNA damage tolerance"/>
    <property type="evidence" value="ECO:0007669"/>
    <property type="project" value="UniProtKB-ARBA"/>
</dbReference>
<evidence type="ECO:0000259" key="4">
    <source>
        <dbReference type="PROSITE" id="PS50127"/>
    </source>
</evidence>
<evidence type="ECO:0000256" key="1">
    <source>
        <dbReference type="ARBA" id="ARBA00022786"/>
    </source>
</evidence>
<comment type="caution">
    <text evidence="5">The sequence shown here is derived from an EMBL/GenBank/DDBJ whole genome shotgun (WGS) entry which is preliminary data.</text>
</comment>
<dbReference type="InterPro" id="IPR008011">
    <property type="entry name" value="Complex1_LYR_dom"/>
</dbReference>
<dbReference type="CDD" id="cd23807">
    <property type="entry name" value="UEV_UBE2V"/>
    <property type="match status" value="1"/>
</dbReference>
<dbReference type="InterPro" id="IPR016135">
    <property type="entry name" value="UBQ-conjugating_enzyme/RWD"/>
</dbReference>
<dbReference type="CDD" id="cd20273">
    <property type="entry name" value="Complex1_LYR_unchar"/>
    <property type="match status" value="1"/>
</dbReference>
<dbReference type="SMART" id="SM00212">
    <property type="entry name" value="UBCc"/>
    <property type="match status" value="1"/>
</dbReference>
<dbReference type="Gene3D" id="3.10.110.10">
    <property type="entry name" value="Ubiquitin Conjugating Enzyme"/>
    <property type="match status" value="1"/>
</dbReference>
<dbReference type="InterPro" id="IPR046896">
    <property type="entry name" value="Cup1-like_N"/>
</dbReference>
<keyword evidence="6" id="KW-1185">Reference proteome</keyword>
<feature type="region of interest" description="Disordered" evidence="3">
    <location>
        <begin position="232"/>
        <end position="298"/>
    </location>
</feature>
<dbReference type="Proteomes" id="UP001369815">
    <property type="component" value="Unassembled WGS sequence"/>
</dbReference>
<dbReference type="Pfam" id="PF05347">
    <property type="entry name" value="Complex1_LYR"/>
    <property type="match status" value="1"/>
</dbReference>
<evidence type="ECO:0000313" key="5">
    <source>
        <dbReference type="EMBL" id="KAK6956688.1"/>
    </source>
</evidence>